<evidence type="ECO:0000313" key="4">
    <source>
        <dbReference type="Proteomes" id="UP000663864"/>
    </source>
</evidence>
<dbReference type="EMBL" id="CAJNOT010002031">
    <property type="protein sequence ID" value="CAF1276609.1"/>
    <property type="molecule type" value="Genomic_DNA"/>
</dbReference>
<dbReference type="InterPro" id="IPR016047">
    <property type="entry name" value="M23ase_b-sheet_dom"/>
</dbReference>
<feature type="signal peptide" evidence="1">
    <location>
        <begin position="1"/>
        <end position="19"/>
    </location>
</feature>
<proteinExistence type="predicted"/>
<dbReference type="CDD" id="cd12797">
    <property type="entry name" value="M23_peptidase"/>
    <property type="match status" value="1"/>
</dbReference>
<name>A0A815BUN9_9BILA</name>
<evidence type="ECO:0000256" key="1">
    <source>
        <dbReference type="SAM" id="SignalP"/>
    </source>
</evidence>
<feature type="domain" description="M23ase beta-sheet core" evidence="2">
    <location>
        <begin position="116"/>
        <end position="203"/>
    </location>
</feature>
<gene>
    <name evidence="3" type="ORF">ZHD862_LOCUS26703</name>
</gene>
<dbReference type="Pfam" id="PF01551">
    <property type="entry name" value="Peptidase_M23"/>
    <property type="match status" value="2"/>
</dbReference>
<feature type="domain" description="M23ase beta-sheet core" evidence="2">
    <location>
        <begin position="42"/>
        <end position="104"/>
    </location>
</feature>
<reference evidence="3" key="1">
    <citation type="submission" date="2021-02" db="EMBL/GenBank/DDBJ databases">
        <authorList>
            <person name="Nowell W R."/>
        </authorList>
    </citation>
    <scope>NUCLEOTIDE SEQUENCE</scope>
</reference>
<dbReference type="GO" id="GO:0004222">
    <property type="term" value="F:metalloendopeptidase activity"/>
    <property type="evidence" value="ECO:0007669"/>
    <property type="project" value="TreeGrafter"/>
</dbReference>
<evidence type="ECO:0000313" key="3">
    <source>
        <dbReference type="EMBL" id="CAF1276609.1"/>
    </source>
</evidence>
<evidence type="ECO:0000259" key="2">
    <source>
        <dbReference type="Pfam" id="PF01551"/>
    </source>
</evidence>
<dbReference type="PANTHER" id="PTHR21666:SF270">
    <property type="entry name" value="MUREIN HYDROLASE ACTIVATOR ENVC"/>
    <property type="match status" value="1"/>
</dbReference>
<accession>A0A815BUN9</accession>
<dbReference type="AlphaFoldDB" id="A0A815BUN9"/>
<sequence>MSSYFYCFLLLVLCLVVFAHEPLPGRKVTTPFGKPGSWAAGYHTGDDYACPIGTSVHATASGTVKDVNFGSDYGTHIVIESSDKVRQLYAHLSQKLVTVGQSVTPFGKPGSWAAGYHTGDDYACPIGTSVHATASGTVKDVNFGSDYGTHIVIESSDKVRQLYAHLSQKLVTVGQSVKAGNVIGKSGNTGRSTGPHLHYEERVAPYKYANHRKPQLNKAH</sequence>
<dbReference type="InterPro" id="IPR050570">
    <property type="entry name" value="Cell_wall_metabolism_enzyme"/>
</dbReference>
<dbReference type="PANTHER" id="PTHR21666">
    <property type="entry name" value="PEPTIDASE-RELATED"/>
    <property type="match status" value="1"/>
</dbReference>
<keyword evidence="1" id="KW-0732">Signal</keyword>
<dbReference type="Proteomes" id="UP000663864">
    <property type="component" value="Unassembled WGS sequence"/>
</dbReference>
<dbReference type="SUPFAM" id="SSF51261">
    <property type="entry name" value="Duplicated hybrid motif"/>
    <property type="match status" value="2"/>
</dbReference>
<feature type="chain" id="PRO_5032789485" description="M23ase beta-sheet core domain-containing protein" evidence="1">
    <location>
        <begin position="20"/>
        <end position="220"/>
    </location>
</feature>
<dbReference type="Gene3D" id="2.70.70.10">
    <property type="entry name" value="Glucose Permease (Domain IIA)"/>
    <property type="match status" value="2"/>
</dbReference>
<protein>
    <recommendedName>
        <fullName evidence="2">M23ase beta-sheet core domain-containing protein</fullName>
    </recommendedName>
</protein>
<dbReference type="InterPro" id="IPR011055">
    <property type="entry name" value="Dup_hybrid_motif"/>
</dbReference>
<comment type="caution">
    <text evidence="3">The sequence shown here is derived from an EMBL/GenBank/DDBJ whole genome shotgun (WGS) entry which is preliminary data.</text>
</comment>
<organism evidence="3 4">
    <name type="scientific">Rotaria sordida</name>
    <dbReference type="NCBI Taxonomy" id="392033"/>
    <lineage>
        <taxon>Eukaryota</taxon>
        <taxon>Metazoa</taxon>
        <taxon>Spiralia</taxon>
        <taxon>Gnathifera</taxon>
        <taxon>Rotifera</taxon>
        <taxon>Eurotatoria</taxon>
        <taxon>Bdelloidea</taxon>
        <taxon>Philodinida</taxon>
        <taxon>Philodinidae</taxon>
        <taxon>Rotaria</taxon>
    </lineage>
</organism>